<keyword evidence="3 5" id="KW-0238">DNA-binding</keyword>
<dbReference type="Gene3D" id="1.25.40.10">
    <property type="entry name" value="Tetratricopeptide repeat domain"/>
    <property type="match status" value="2"/>
</dbReference>
<keyword evidence="2 4" id="KW-0802">TPR repeat</keyword>
<dbReference type="InterPro" id="IPR011990">
    <property type="entry name" value="TPR-like_helical_dom_sf"/>
</dbReference>
<reference evidence="9" key="1">
    <citation type="journal article" date="2019" name="Int. J. Syst. Evol. Microbiol.">
        <title>The Global Catalogue of Microorganisms (GCM) 10K type strain sequencing project: providing services to taxonomists for standard genome sequencing and annotation.</title>
        <authorList>
            <consortium name="The Broad Institute Genomics Platform"/>
            <consortium name="The Broad Institute Genome Sequencing Center for Infectious Disease"/>
            <person name="Wu L."/>
            <person name="Ma J."/>
        </authorList>
    </citation>
    <scope>NUCLEOTIDE SEQUENCE [LARGE SCALE GENOMIC DNA]</scope>
    <source>
        <strain evidence="9">JCM 19134</strain>
    </source>
</reference>
<dbReference type="InterPro" id="IPR050498">
    <property type="entry name" value="Ycf3"/>
</dbReference>
<dbReference type="SMART" id="SM00862">
    <property type="entry name" value="Trans_reg_C"/>
    <property type="match status" value="1"/>
</dbReference>
<evidence type="ECO:0000256" key="2">
    <source>
        <dbReference type="ARBA" id="ARBA00022803"/>
    </source>
</evidence>
<evidence type="ECO:0000313" key="8">
    <source>
        <dbReference type="EMBL" id="GAA4951053.1"/>
    </source>
</evidence>
<keyword evidence="1" id="KW-0677">Repeat</keyword>
<dbReference type="GO" id="GO:0000160">
    <property type="term" value="P:phosphorelay signal transduction system"/>
    <property type="evidence" value="ECO:0007669"/>
    <property type="project" value="InterPro"/>
</dbReference>
<dbReference type="SUPFAM" id="SSF46894">
    <property type="entry name" value="C-terminal effector domain of the bipartite response regulators"/>
    <property type="match status" value="1"/>
</dbReference>
<accession>A0AAV3U689</accession>
<dbReference type="GO" id="GO:0006355">
    <property type="term" value="P:regulation of DNA-templated transcription"/>
    <property type="evidence" value="ECO:0007669"/>
    <property type="project" value="InterPro"/>
</dbReference>
<evidence type="ECO:0000259" key="7">
    <source>
        <dbReference type="PROSITE" id="PS51755"/>
    </source>
</evidence>
<dbReference type="InterPro" id="IPR019734">
    <property type="entry name" value="TPR_rpt"/>
</dbReference>
<dbReference type="InterPro" id="IPR036388">
    <property type="entry name" value="WH-like_DNA-bd_sf"/>
</dbReference>
<dbReference type="PROSITE" id="PS51755">
    <property type="entry name" value="OMPR_PHOB"/>
    <property type="match status" value="1"/>
</dbReference>
<dbReference type="PANTHER" id="PTHR44858">
    <property type="entry name" value="TETRATRICOPEPTIDE REPEAT PROTEIN 6"/>
    <property type="match status" value="1"/>
</dbReference>
<evidence type="ECO:0000256" key="6">
    <source>
        <dbReference type="SAM" id="MobiDB-lite"/>
    </source>
</evidence>
<dbReference type="SUPFAM" id="SSF81901">
    <property type="entry name" value="HCP-like"/>
    <property type="match status" value="1"/>
</dbReference>
<dbReference type="PROSITE" id="PS50005">
    <property type="entry name" value="TPR"/>
    <property type="match status" value="1"/>
</dbReference>
<evidence type="ECO:0000313" key="9">
    <source>
        <dbReference type="Proteomes" id="UP001409585"/>
    </source>
</evidence>
<dbReference type="RefSeq" id="WP_345425219.1">
    <property type="nucleotide sequence ID" value="NZ_AP031496.1"/>
</dbReference>
<name>A0AAV3U689_9ALTE</name>
<gene>
    <name evidence="8" type="ORF">GCM10025791_34310</name>
</gene>
<protein>
    <recommendedName>
        <fullName evidence="7">OmpR/PhoB-type domain-containing protein</fullName>
    </recommendedName>
</protein>
<dbReference type="PANTHER" id="PTHR44858:SF1">
    <property type="entry name" value="UDP-N-ACETYLGLUCOSAMINE--PEPTIDE N-ACETYLGLUCOSAMINYLTRANSFERASE SPINDLY-RELATED"/>
    <property type="match status" value="1"/>
</dbReference>
<dbReference type="SMART" id="SM00028">
    <property type="entry name" value="TPR"/>
    <property type="match status" value="4"/>
</dbReference>
<comment type="caution">
    <text evidence="8">The sequence shown here is derived from an EMBL/GenBank/DDBJ whole genome shotgun (WGS) entry which is preliminary data.</text>
</comment>
<dbReference type="Pfam" id="PF00486">
    <property type="entry name" value="Trans_reg_C"/>
    <property type="match status" value="1"/>
</dbReference>
<dbReference type="Pfam" id="PF00515">
    <property type="entry name" value="TPR_1"/>
    <property type="match status" value="1"/>
</dbReference>
<evidence type="ECO:0000256" key="1">
    <source>
        <dbReference type="ARBA" id="ARBA00022737"/>
    </source>
</evidence>
<feature type="domain" description="OmpR/PhoB-type" evidence="7">
    <location>
        <begin position="10"/>
        <end position="108"/>
    </location>
</feature>
<dbReference type="AlphaFoldDB" id="A0AAV3U689"/>
<evidence type="ECO:0000256" key="3">
    <source>
        <dbReference type="ARBA" id="ARBA00023125"/>
    </source>
</evidence>
<dbReference type="InterPro" id="IPR016032">
    <property type="entry name" value="Sig_transdc_resp-reg_C-effctor"/>
</dbReference>
<sequence>MAIADVSELKQGFQLGEWLIDPAHGCFETKGHRIHIEPKVMDVLLCLAQNHGEVVSRGDLLDAVWQDVVVSEEVLTRCISELRTALNDTHRERKFIRTVPKRGYCLIVTPMPPAGAAAQAEPEPKEAQPPTAADSRVDNASESTIDSPMDSAIDKAYATPPPRQGKQKRTFFNRWIGQETLFALAFLAIFLGYKWGADKLQSDQPPGPQALLSQEVVSAGIGGVDQTSQALDVVVLPFVNISAEDDYFSIGLAEDIRNKLIRTKGLRVAARTSSEVFMGQAQDVRDIGKALNARTVVEGTVRMDDSRIRLTVQLSETENGHPLWAETYERNRVDVFALQEEIATDVVKQLAPALSETEENAPKSAELTDSVQAYDNYLLGRFHWNKRTPESIQRAQSYFERAIELDPNYAAAYAGMADSILVLPKYNKGVLPDNVTTEVESLINKALSLNPSDPDANASRGLLAQLQEDPDTAEAYFQRALELNPNNSMALMWYGNLKSAQGLPQQAYDLFKSALKSDPLHPSIQINYLAALLMLGENQELLATAPYFHRVTGKQSALKFQLAALMQMGNFEAALELVQTEEFSGHLKRVMQLEAASALINLEQFSHAKQILDALPKAEQTQPQVLDLRAKMAAAAQDIDGLVAVGEQARPLFKGQPPSCDLAYYDRYMGITAWLQNRIPAAQSAFESSLVVYQQQCHDALPPHAETHAYLILTAKRQGQEQAAEQHYRDGLAAVEDAKRRGIGHASMWLAEVKLRAVFGELDQARAILASQRSVGHNLYGPLLNDPMLAPLLNQLYPTATGQAMHPDIADYQRQQIASQSLNMAKLGQ</sequence>
<dbReference type="EMBL" id="BAABLX010000029">
    <property type="protein sequence ID" value="GAA4951053.1"/>
    <property type="molecule type" value="Genomic_DNA"/>
</dbReference>
<dbReference type="CDD" id="cd00383">
    <property type="entry name" value="trans_reg_C"/>
    <property type="match status" value="1"/>
</dbReference>
<feature type="region of interest" description="Disordered" evidence="6">
    <location>
        <begin position="115"/>
        <end position="148"/>
    </location>
</feature>
<evidence type="ECO:0000256" key="5">
    <source>
        <dbReference type="PROSITE-ProRule" id="PRU01091"/>
    </source>
</evidence>
<dbReference type="Proteomes" id="UP001409585">
    <property type="component" value="Unassembled WGS sequence"/>
</dbReference>
<dbReference type="GO" id="GO:0003677">
    <property type="term" value="F:DNA binding"/>
    <property type="evidence" value="ECO:0007669"/>
    <property type="project" value="UniProtKB-UniRule"/>
</dbReference>
<dbReference type="Gene3D" id="1.10.10.10">
    <property type="entry name" value="Winged helix-like DNA-binding domain superfamily/Winged helix DNA-binding domain"/>
    <property type="match status" value="1"/>
</dbReference>
<keyword evidence="9" id="KW-1185">Reference proteome</keyword>
<dbReference type="InterPro" id="IPR001867">
    <property type="entry name" value="OmpR/PhoB-type_DNA-bd"/>
</dbReference>
<proteinExistence type="predicted"/>
<evidence type="ECO:0000256" key="4">
    <source>
        <dbReference type="PROSITE-ProRule" id="PRU00339"/>
    </source>
</evidence>
<feature type="DNA-binding region" description="OmpR/PhoB-type" evidence="5">
    <location>
        <begin position="10"/>
        <end position="108"/>
    </location>
</feature>
<dbReference type="Gene3D" id="3.40.50.10070">
    <property type="entry name" value="TolB, N-terminal domain"/>
    <property type="match status" value="1"/>
</dbReference>
<organism evidence="8 9">
    <name type="scientific">Halioxenophilus aromaticivorans</name>
    <dbReference type="NCBI Taxonomy" id="1306992"/>
    <lineage>
        <taxon>Bacteria</taxon>
        <taxon>Pseudomonadati</taxon>
        <taxon>Pseudomonadota</taxon>
        <taxon>Gammaproteobacteria</taxon>
        <taxon>Alteromonadales</taxon>
        <taxon>Alteromonadaceae</taxon>
        <taxon>Halioxenophilus</taxon>
    </lineage>
</organism>
<feature type="repeat" description="TPR" evidence="4">
    <location>
        <begin position="454"/>
        <end position="487"/>
    </location>
</feature>